<accession>A0A6V7VA70</accession>
<organism evidence="1 2">
    <name type="scientific">Meloidogyne enterolobii</name>
    <name type="common">Root-knot nematode worm</name>
    <name type="synonym">Meloidogyne mayaguensis</name>
    <dbReference type="NCBI Taxonomy" id="390850"/>
    <lineage>
        <taxon>Eukaryota</taxon>
        <taxon>Metazoa</taxon>
        <taxon>Ecdysozoa</taxon>
        <taxon>Nematoda</taxon>
        <taxon>Chromadorea</taxon>
        <taxon>Rhabditida</taxon>
        <taxon>Tylenchina</taxon>
        <taxon>Tylenchomorpha</taxon>
        <taxon>Tylenchoidea</taxon>
        <taxon>Meloidogynidae</taxon>
        <taxon>Meloidogyninae</taxon>
        <taxon>Meloidogyne</taxon>
    </lineage>
</organism>
<reference evidence="1 2" key="1">
    <citation type="submission" date="2020-08" db="EMBL/GenBank/DDBJ databases">
        <authorList>
            <person name="Koutsovoulos G."/>
            <person name="Danchin GJ E."/>
        </authorList>
    </citation>
    <scope>NUCLEOTIDE SEQUENCE [LARGE SCALE GENOMIC DNA]</scope>
</reference>
<name>A0A6V7VA70_MELEN</name>
<gene>
    <name evidence="1" type="ORF">MENT_LOCUS23220</name>
</gene>
<dbReference type="EMBL" id="CAJEWN010000189">
    <property type="protein sequence ID" value="CAD2171712.1"/>
    <property type="molecule type" value="Genomic_DNA"/>
</dbReference>
<protein>
    <submittedName>
        <fullName evidence="1">Uncharacterized protein</fullName>
    </submittedName>
</protein>
<evidence type="ECO:0000313" key="2">
    <source>
        <dbReference type="Proteomes" id="UP000580250"/>
    </source>
</evidence>
<evidence type="ECO:0000313" key="1">
    <source>
        <dbReference type="EMBL" id="CAD2171712.1"/>
    </source>
</evidence>
<sequence length="418" mass="49542">MSEDRKIIEHEGLKYYKAKGQWYQISPIEDDKVPVDIKTKKLMKLDLLPEIQLDIFKCLSFTQLLAVQQTNVYFKNFIYEHGKVLAMKKFNKLEFHLVNNETINRYKEHVPQPKLYDFELDEHRFCDFGMCEQKYKFFKPEPRLYEFELGEELEEKWNDGIKNSVPMFLTSGNAHINTVVCEFEQNYKTEKDLYYFQLSKFAKNIKEMKIARYLFQLLFNCYFDLFEIYLVIINPKMVELLFDNEITTNKHLQIHSKETQLYLCEEHNLNFAWNHLVSNRLYVGISETFDVEKSLNILFKILANGGNKFSNITYDFLNSKLYNFIIEYIETAQDISKMVKKIKLDTMHGSLISSERAKNIQIKNKKKGKDTNFHLSNKHNPNIVFSVLIKEGGLVNLTTFKDFDTFVPAVDAVIRRIN</sequence>
<dbReference type="AlphaFoldDB" id="A0A6V7VA70"/>
<dbReference type="Proteomes" id="UP000580250">
    <property type="component" value="Unassembled WGS sequence"/>
</dbReference>
<proteinExistence type="predicted"/>
<comment type="caution">
    <text evidence="1">The sequence shown here is derived from an EMBL/GenBank/DDBJ whole genome shotgun (WGS) entry which is preliminary data.</text>
</comment>